<accession>A0A182W027</accession>
<reference evidence="1" key="2">
    <citation type="submission" date="2020-05" db="UniProtKB">
        <authorList>
            <consortium name="EnsemblMetazoa"/>
        </authorList>
    </citation>
    <scope>IDENTIFICATION</scope>
    <source>
        <strain evidence="1">MINIMUS1</strain>
    </source>
</reference>
<sequence>MLAVFPTQFHLGQSGNRKRNSAPHYATGGYFLAVRRRYNILRKRASGGKKHFNTNSDALRCSREKLRFHLASITTPEYEGRFRAGLHKTSSGERVKLLARCSLDVDERDNLVYISIDHIFFVRNQLARVCCLPISWHTVSKSSMLKKLSPPVDVMRVESGGANAV</sequence>
<evidence type="ECO:0000313" key="1">
    <source>
        <dbReference type="EnsemblMetazoa" id="AMIN003683-PA"/>
    </source>
</evidence>
<dbReference type="VEuPathDB" id="VectorBase:AMIN003683"/>
<proteinExistence type="predicted"/>
<keyword evidence="2" id="KW-1185">Reference proteome</keyword>
<dbReference type="EnsemblMetazoa" id="AMIN003683-RA">
    <property type="protein sequence ID" value="AMIN003683-PA"/>
    <property type="gene ID" value="AMIN003683"/>
</dbReference>
<dbReference type="AlphaFoldDB" id="A0A182W027"/>
<name>A0A182W027_9DIPT</name>
<dbReference type="Proteomes" id="UP000075920">
    <property type="component" value="Unassembled WGS sequence"/>
</dbReference>
<evidence type="ECO:0000313" key="2">
    <source>
        <dbReference type="Proteomes" id="UP000075920"/>
    </source>
</evidence>
<protein>
    <submittedName>
        <fullName evidence="1">Uncharacterized protein</fullName>
    </submittedName>
</protein>
<reference evidence="2" key="1">
    <citation type="submission" date="2013-03" db="EMBL/GenBank/DDBJ databases">
        <title>The Genome Sequence of Anopheles minimus MINIMUS1.</title>
        <authorList>
            <consortium name="The Broad Institute Genomics Platform"/>
            <person name="Neafsey D.E."/>
            <person name="Walton C."/>
            <person name="Walker B."/>
            <person name="Young S.K."/>
            <person name="Zeng Q."/>
            <person name="Gargeya S."/>
            <person name="Fitzgerald M."/>
            <person name="Haas B."/>
            <person name="Abouelleil A."/>
            <person name="Allen A.W."/>
            <person name="Alvarado L."/>
            <person name="Arachchi H.M."/>
            <person name="Berlin A.M."/>
            <person name="Chapman S.B."/>
            <person name="Gainer-Dewar J."/>
            <person name="Goldberg J."/>
            <person name="Griggs A."/>
            <person name="Gujja S."/>
            <person name="Hansen M."/>
            <person name="Howarth C."/>
            <person name="Imamovic A."/>
            <person name="Ireland A."/>
            <person name="Larimer J."/>
            <person name="McCowan C."/>
            <person name="Murphy C."/>
            <person name="Pearson M."/>
            <person name="Poon T.W."/>
            <person name="Priest M."/>
            <person name="Roberts A."/>
            <person name="Saif S."/>
            <person name="Shea T."/>
            <person name="Sisk P."/>
            <person name="Sykes S."/>
            <person name="Wortman J."/>
            <person name="Nusbaum C."/>
            <person name="Birren B."/>
        </authorList>
    </citation>
    <scope>NUCLEOTIDE SEQUENCE [LARGE SCALE GENOMIC DNA]</scope>
    <source>
        <strain evidence="2">MINIMUS1</strain>
    </source>
</reference>
<organism evidence="1 2">
    <name type="scientific">Anopheles minimus</name>
    <dbReference type="NCBI Taxonomy" id="112268"/>
    <lineage>
        <taxon>Eukaryota</taxon>
        <taxon>Metazoa</taxon>
        <taxon>Ecdysozoa</taxon>
        <taxon>Arthropoda</taxon>
        <taxon>Hexapoda</taxon>
        <taxon>Insecta</taxon>
        <taxon>Pterygota</taxon>
        <taxon>Neoptera</taxon>
        <taxon>Endopterygota</taxon>
        <taxon>Diptera</taxon>
        <taxon>Nematocera</taxon>
        <taxon>Culicoidea</taxon>
        <taxon>Culicidae</taxon>
        <taxon>Anophelinae</taxon>
        <taxon>Anopheles</taxon>
    </lineage>
</organism>